<dbReference type="Proteomes" id="UP000191025">
    <property type="component" value="Unassembled WGS sequence"/>
</dbReference>
<evidence type="ECO:0000256" key="4">
    <source>
        <dbReference type="ARBA" id="ARBA00022679"/>
    </source>
</evidence>
<evidence type="ECO:0000259" key="13">
    <source>
        <dbReference type="Pfam" id="PF00912"/>
    </source>
</evidence>
<evidence type="ECO:0000313" key="15">
    <source>
        <dbReference type="Proteomes" id="UP000191025"/>
    </source>
</evidence>
<dbReference type="NCBIfam" id="TIGR02070">
    <property type="entry name" value="mono_pep_trsgly"/>
    <property type="match status" value="1"/>
</dbReference>
<proteinExistence type="inferred from homology"/>
<accession>A0A1V4GW18</accession>
<evidence type="ECO:0000256" key="12">
    <source>
        <dbReference type="SAM" id="MobiDB-lite"/>
    </source>
</evidence>
<evidence type="ECO:0000313" key="14">
    <source>
        <dbReference type="EMBL" id="OPH36807.1"/>
    </source>
</evidence>
<comment type="catalytic activity">
    <reaction evidence="11">
        <text>[GlcNAc-(1-&gt;4)-Mur2Ac(oyl-L-Ala-gamma-D-Glu-L-Lys-D-Ala-D-Ala)](n)-di-trans,octa-cis-undecaprenyl diphosphate + beta-D-GlcNAc-(1-&gt;4)-Mur2Ac(oyl-L-Ala-gamma-D-Glu-L-Lys-D-Ala-D-Ala)-di-trans,octa-cis-undecaprenyl diphosphate = [GlcNAc-(1-&gt;4)-Mur2Ac(oyl-L-Ala-gamma-D-Glu-L-Lys-D-Ala-D-Ala)](n+1)-di-trans,octa-cis-undecaprenyl diphosphate + di-trans,octa-cis-undecaprenyl diphosphate + H(+)</text>
        <dbReference type="Rhea" id="RHEA:23708"/>
        <dbReference type="Rhea" id="RHEA-COMP:9602"/>
        <dbReference type="Rhea" id="RHEA-COMP:9603"/>
        <dbReference type="ChEBI" id="CHEBI:15378"/>
        <dbReference type="ChEBI" id="CHEBI:58405"/>
        <dbReference type="ChEBI" id="CHEBI:60033"/>
        <dbReference type="ChEBI" id="CHEBI:78435"/>
        <dbReference type="EC" id="2.4.99.28"/>
    </reaction>
</comment>
<reference evidence="15" key="1">
    <citation type="submission" date="2017-03" db="EMBL/GenBank/DDBJ databases">
        <title>Draft genome sequence of Moraxella equi CCUG 4950T type strain.</title>
        <authorList>
            <person name="Salva-Serra F."/>
            <person name="Engstrom-Jakobsson H."/>
            <person name="Thorell K."/>
            <person name="Jaen-Luchoro D."/>
            <person name="Gonzales-Siles L."/>
            <person name="Karlsson R."/>
            <person name="Yazdan S."/>
            <person name="Boulund F."/>
            <person name="Johnning A."/>
            <person name="Engstrand L."/>
            <person name="Kristiansson E."/>
            <person name="Moore E."/>
        </authorList>
    </citation>
    <scope>NUCLEOTIDE SEQUENCE [LARGE SCALE GENOMIC DNA]</scope>
    <source>
        <strain evidence="15">CCUG 4441</strain>
    </source>
</reference>
<keyword evidence="5 11" id="KW-0812">Transmembrane</keyword>
<dbReference type="GO" id="GO:0016763">
    <property type="term" value="F:pentosyltransferase activity"/>
    <property type="evidence" value="ECO:0007669"/>
    <property type="project" value="InterPro"/>
</dbReference>
<evidence type="ECO:0000256" key="5">
    <source>
        <dbReference type="ARBA" id="ARBA00022692"/>
    </source>
</evidence>
<keyword evidence="10 11" id="KW-0961">Cell wall biogenesis/degradation</keyword>
<feature type="region of interest" description="Disordered" evidence="12">
    <location>
        <begin position="1"/>
        <end position="22"/>
    </location>
</feature>
<protein>
    <recommendedName>
        <fullName evidence="11">Biosynthetic peptidoglycan transglycosylase</fullName>
        <ecNumber evidence="11">2.4.99.28</ecNumber>
    </recommendedName>
    <alternativeName>
        <fullName evidence="11">Glycan polymerase</fullName>
    </alternativeName>
    <alternativeName>
        <fullName evidence="11">Peptidoglycan glycosyltransferase MtgA</fullName>
        <shortName evidence="11">PGT</shortName>
    </alternativeName>
</protein>
<evidence type="ECO:0000256" key="8">
    <source>
        <dbReference type="ARBA" id="ARBA00022989"/>
    </source>
</evidence>
<evidence type="ECO:0000256" key="6">
    <source>
        <dbReference type="ARBA" id="ARBA00022960"/>
    </source>
</evidence>
<feature type="transmembrane region" description="Helical" evidence="11">
    <location>
        <begin position="31"/>
        <end position="60"/>
    </location>
</feature>
<keyword evidence="7 11" id="KW-0573">Peptidoglycan synthesis</keyword>
<dbReference type="GO" id="GO:0009252">
    <property type="term" value="P:peptidoglycan biosynthetic process"/>
    <property type="evidence" value="ECO:0007669"/>
    <property type="project" value="UniProtKB-UniRule"/>
</dbReference>
<dbReference type="GO" id="GO:0005886">
    <property type="term" value="C:plasma membrane"/>
    <property type="evidence" value="ECO:0007669"/>
    <property type="project" value="UniProtKB-SubCell"/>
</dbReference>
<dbReference type="PANTHER" id="PTHR30400">
    <property type="entry name" value="MONOFUNCTIONAL BIOSYNTHETIC PEPTIDOGLYCAN TRANSGLYCOSYLASE"/>
    <property type="match status" value="1"/>
</dbReference>
<dbReference type="HAMAP" id="MF_00766">
    <property type="entry name" value="PGT_MtgA"/>
    <property type="match status" value="1"/>
</dbReference>
<dbReference type="AlphaFoldDB" id="A0A1V4GW18"/>
<dbReference type="GO" id="GO:0071555">
    <property type="term" value="P:cell wall organization"/>
    <property type="evidence" value="ECO:0007669"/>
    <property type="project" value="UniProtKB-KW"/>
</dbReference>
<dbReference type="UniPathway" id="UPA00219"/>
<dbReference type="SUPFAM" id="SSF53955">
    <property type="entry name" value="Lysozyme-like"/>
    <property type="match status" value="1"/>
</dbReference>
<dbReference type="InterPro" id="IPR001264">
    <property type="entry name" value="Glyco_trans_51"/>
</dbReference>
<dbReference type="Gene3D" id="1.10.3810.10">
    <property type="entry name" value="Biosynthetic peptidoglycan transglycosylase-like"/>
    <property type="match status" value="1"/>
</dbReference>
<evidence type="ECO:0000256" key="1">
    <source>
        <dbReference type="ARBA" id="ARBA00022475"/>
    </source>
</evidence>
<evidence type="ECO:0000256" key="2">
    <source>
        <dbReference type="ARBA" id="ARBA00022519"/>
    </source>
</evidence>
<dbReference type="EMBL" id="MXAN01000044">
    <property type="protein sequence ID" value="OPH36807.1"/>
    <property type="molecule type" value="Genomic_DNA"/>
</dbReference>
<feature type="domain" description="Glycosyl transferase family 51" evidence="13">
    <location>
        <begin position="77"/>
        <end position="243"/>
    </location>
</feature>
<comment type="pathway">
    <text evidence="11">Cell wall biogenesis; peptidoglycan biosynthesis.</text>
</comment>
<keyword evidence="2 11" id="KW-0997">Cell inner membrane</keyword>
<comment type="caution">
    <text evidence="14">The sequence shown here is derived from an EMBL/GenBank/DDBJ whole genome shotgun (WGS) entry which is preliminary data.</text>
</comment>
<gene>
    <name evidence="11" type="primary">mtgA</name>
    <name evidence="14" type="ORF">B5J94_06420</name>
</gene>
<keyword evidence="8 11" id="KW-1133">Transmembrane helix</keyword>
<evidence type="ECO:0000256" key="9">
    <source>
        <dbReference type="ARBA" id="ARBA00023136"/>
    </source>
</evidence>
<keyword evidence="4 11" id="KW-0808">Transferase</keyword>
<name>A0A1V4GW18_MORLA</name>
<comment type="similarity">
    <text evidence="11">Belongs to the glycosyltransferase 51 family.</text>
</comment>
<dbReference type="Pfam" id="PF00912">
    <property type="entry name" value="Transgly"/>
    <property type="match status" value="1"/>
</dbReference>
<dbReference type="InterPro" id="IPR023346">
    <property type="entry name" value="Lysozyme-like_dom_sf"/>
</dbReference>
<keyword evidence="3 11" id="KW-0328">Glycosyltransferase</keyword>
<feature type="compositionally biased region" description="Pro residues" evidence="12">
    <location>
        <begin position="11"/>
        <end position="20"/>
    </location>
</feature>
<dbReference type="InterPro" id="IPR011812">
    <property type="entry name" value="Pep_trsgly"/>
</dbReference>
<dbReference type="InterPro" id="IPR036950">
    <property type="entry name" value="PBP_transglycosylase"/>
</dbReference>
<comment type="subcellular location">
    <subcellularLocation>
        <location evidence="11">Cell inner membrane</location>
        <topology evidence="11">Single-pass membrane protein</topology>
    </subcellularLocation>
</comment>
<evidence type="ECO:0000256" key="7">
    <source>
        <dbReference type="ARBA" id="ARBA00022984"/>
    </source>
</evidence>
<evidence type="ECO:0000256" key="10">
    <source>
        <dbReference type="ARBA" id="ARBA00023316"/>
    </source>
</evidence>
<dbReference type="EC" id="2.4.99.28" evidence="11"/>
<dbReference type="GO" id="GO:0009274">
    <property type="term" value="C:peptidoglycan-based cell wall"/>
    <property type="evidence" value="ECO:0007669"/>
    <property type="project" value="InterPro"/>
</dbReference>
<keyword evidence="1 11" id="KW-1003">Cell membrane</keyword>
<dbReference type="PANTHER" id="PTHR30400:SF0">
    <property type="entry name" value="BIOSYNTHETIC PEPTIDOGLYCAN TRANSGLYCOSYLASE"/>
    <property type="match status" value="1"/>
</dbReference>
<keyword evidence="6 11" id="KW-0133">Cell shape</keyword>
<organism evidence="14 15">
    <name type="scientific">Moraxella lacunata</name>
    <dbReference type="NCBI Taxonomy" id="477"/>
    <lineage>
        <taxon>Bacteria</taxon>
        <taxon>Pseudomonadati</taxon>
        <taxon>Pseudomonadota</taxon>
        <taxon>Gammaproteobacteria</taxon>
        <taxon>Moraxellales</taxon>
        <taxon>Moraxellaceae</taxon>
        <taxon>Moraxella</taxon>
    </lineage>
</organism>
<comment type="function">
    <text evidence="11">Peptidoglycan polymerase that catalyzes glycan chain elongation from lipid-linked precursors.</text>
</comment>
<dbReference type="GO" id="GO:0008955">
    <property type="term" value="F:peptidoglycan glycosyltransferase activity"/>
    <property type="evidence" value="ECO:0007669"/>
    <property type="project" value="UniProtKB-UniRule"/>
</dbReference>
<evidence type="ECO:0000256" key="3">
    <source>
        <dbReference type="ARBA" id="ARBA00022676"/>
    </source>
</evidence>
<keyword evidence="9 11" id="KW-0472">Membrane</keyword>
<dbReference type="GO" id="GO:0008360">
    <property type="term" value="P:regulation of cell shape"/>
    <property type="evidence" value="ECO:0007669"/>
    <property type="project" value="UniProtKB-KW"/>
</dbReference>
<sequence>MFKKTTNTPSQPSPDPQTPPKPKRRGLVAWLWRWVIAPLLVLVISFHLLIVAMLGVWSVYPVGNSMFMVAHRLSGGEVTQVWVDYDNIAKAVKQAAVVSEDAKFTTHNGFDMDGIERAIRANEAGGAVSMGGSTISQQLAKNLFLTSHRSYIRKGEEAIITVMMEQMWDKQRILEVYLNVAEFGEGIYGIETAARHYYGKSAKNLSREQSALLISMLPNPKYYQKNLNNRRLQNKKRIIMKRMPSAVLP</sequence>
<evidence type="ECO:0000256" key="11">
    <source>
        <dbReference type="HAMAP-Rule" id="MF_00766"/>
    </source>
</evidence>